<comment type="similarity">
    <text evidence="10">Belongs to the protein kinase superfamily.</text>
</comment>
<dbReference type="InterPro" id="IPR000719">
    <property type="entry name" value="Prot_kinase_dom"/>
</dbReference>
<dbReference type="GO" id="GO:0004674">
    <property type="term" value="F:protein serine/threonine kinase activity"/>
    <property type="evidence" value="ECO:0007669"/>
    <property type="project" value="UniProtKB-KW"/>
</dbReference>
<dbReference type="PANTHER" id="PTHR45707">
    <property type="entry name" value="C2 CALCIUM/LIPID-BINDING PLANT PHOSPHORIBOSYLTRANSFERASE FAMILY PROTEIN"/>
    <property type="match status" value="1"/>
</dbReference>
<dbReference type="PANTHER" id="PTHR45707:SF76">
    <property type="entry name" value="PROTEIN KINASE DOMAIN-CONTAINING PROTEIN"/>
    <property type="match status" value="1"/>
</dbReference>
<evidence type="ECO:0000256" key="5">
    <source>
        <dbReference type="ARBA" id="ARBA00022777"/>
    </source>
</evidence>
<keyword evidence="13" id="KW-1185">Reference proteome</keyword>
<dbReference type="SUPFAM" id="SSF56112">
    <property type="entry name" value="Protein kinase-like (PK-like)"/>
    <property type="match status" value="1"/>
</dbReference>
<gene>
    <name evidence="12" type="ORF">TRITD_2Bv1G243310</name>
</gene>
<dbReference type="EC" id="2.7.11.1" evidence="1"/>
<keyword evidence="6 9" id="KW-0067">ATP-binding</keyword>
<keyword evidence="4 9" id="KW-0547">Nucleotide-binding</keyword>
<dbReference type="PROSITE" id="PS00107">
    <property type="entry name" value="PROTEIN_KINASE_ATP"/>
    <property type="match status" value="1"/>
</dbReference>
<dbReference type="PROSITE" id="PS50011">
    <property type="entry name" value="PROTEIN_KINASE_DOM"/>
    <property type="match status" value="1"/>
</dbReference>
<comment type="catalytic activity">
    <reaction evidence="7">
        <text>L-threonyl-[protein] + ATP = O-phospho-L-threonyl-[protein] + ADP + H(+)</text>
        <dbReference type="Rhea" id="RHEA:46608"/>
        <dbReference type="Rhea" id="RHEA-COMP:11060"/>
        <dbReference type="Rhea" id="RHEA-COMP:11605"/>
        <dbReference type="ChEBI" id="CHEBI:15378"/>
        <dbReference type="ChEBI" id="CHEBI:30013"/>
        <dbReference type="ChEBI" id="CHEBI:30616"/>
        <dbReference type="ChEBI" id="CHEBI:61977"/>
        <dbReference type="ChEBI" id="CHEBI:456216"/>
        <dbReference type="EC" id="2.7.11.1"/>
    </reaction>
</comment>
<dbReference type="FunFam" id="1.10.510.10:FF:001023">
    <property type="entry name" value="Os07g0541700 protein"/>
    <property type="match status" value="1"/>
</dbReference>
<evidence type="ECO:0000256" key="7">
    <source>
        <dbReference type="ARBA" id="ARBA00047899"/>
    </source>
</evidence>
<protein>
    <recommendedName>
        <fullName evidence="1">non-specific serine/threonine protein kinase</fullName>
        <ecNumber evidence="1">2.7.11.1</ecNumber>
    </recommendedName>
</protein>
<feature type="domain" description="Protein kinase" evidence="11">
    <location>
        <begin position="63"/>
        <end position="255"/>
    </location>
</feature>
<evidence type="ECO:0000256" key="8">
    <source>
        <dbReference type="ARBA" id="ARBA00048679"/>
    </source>
</evidence>
<dbReference type="Pfam" id="PF00069">
    <property type="entry name" value="Pkinase"/>
    <property type="match status" value="1"/>
</dbReference>
<dbReference type="PROSITE" id="PS00108">
    <property type="entry name" value="PROTEIN_KINASE_ST"/>
    <property type="match status" value="1"/>
</dbReference>
<evidence type="ECO:0000256" key="3">
    <source>
        <dbReference type="ARBA" id="ARBA00022679"/>
    </source>
</evidence>
<name>A0A9R1Q189_TRITD</name>
<keyword evidence="5" id="KW-0418">Kinase</keyword>
<feature type="binding site" evidence="9">
    <location>
        <position position="91"/>
    </location>
    <ligand>
        <name>ATP</name>
        <dbReference type="ChEBI" id="CHEBI:30616"/>
    </ligand>
</feature>
<evidence type="ECO:0000256" key="6">
    <source>
        <dbReference type="ARBA" id="ARBA00022840"/>
    </source>
</evidence>
<dbReference type="EMBL" id="LT934114">
    <property type="protein sequence ID" value="VAH53417.1"/>
    <property type="molecule type" value="Genomic_DNA"/>
</dbReference>
<evidence type="ECO:0000256" key="4">
    <source>
        <dbReference type="ARBA" id="ARBA00022741"/>
    </source>
</evidence>
<organism evidence="12 13">
    <name type="scientific">Triticum turgidum subsp. durum</name>
    <name type="common">Durum wheat</name>
    <name type="synonym">Triticum durum</name>
    <dbReference type="NCBI Taxonomy" id="4567"/>
    <lineage>
        <taxon>Eukaryota</taxon>
        <taxon>Viridiplantae</taxon>
        <taxon>Streptophyta</taxon>
        <taxon>Embryophyta</taxon>
        <taxon>Tracheophyta</taxon>
        <taxon>Spermatophyta</taxon>
        <taxon>Magnoliopsida</taxon>
        <taxon>Liliopsida</taxon>
        <taxon>Poales</taxon>
        <taxon>Poaceae</taxon>
        <taxon>BOP clade</taxon>
        <taxon>Pooideae</taxon>
        <taxon>Triticodae</taxon>
        <taxon>Triticeae</taxon>
        <taxon>Triticinae</taxon>
        <taxon>Triticum</taxon>
    </lineage>
</organism>
<accession>A0A9R1Q189</accession>
<keyword evidence="2 10" id="KW-0723">Serine/threonine-protein kinase</keyword>
<reference evidence="12 13" key="1">
    <citation type="submission" date="2017-09" db="EMBL/GenBank/DDBJ databases">
        <authorList>
            <consortium name="International Durum Wheat Genome Sequencing Consortium (IDWGSC)"/>
            <person name="Milanesi L."/>
        </authorList>
    </citation>
    <scope>NUCLEOTIDE SEQUENCE [LARGE SCALE GENOMIC DNA]</scope>
    <source>
        <strain evidence="13">cv. Svevo</strain>
    </source>
</reference>
<keyword evidence="3" id="KW-0808">Transferase</keyword>
<evidence type="ECO:0000313" key="12">
    <source>
        <dbReference type="EMBL" id="VAH53417.1"/>
    </source>
</evidence>
<dbReference type="OMA" id="FQSSCDI"/>
<sequence length="255" mass="28848">MQDPGPFMNGFQSSCDILNIPTAPSLPSPFPSVTRGSINLAHSSSVFPKHVPLHLLEKMTNGFSKDRELGAGAFGTVYKGVHKNGETIAVKLLHSMPGRDNENFEKEFRNLTSLLHKNIVRLVGFCHETQKECVLHNEKMIFAERTHMALCFEYMQNGDLGRYLSDEYSGHDWPTRYAIIKGICEGLKYLHEDLKPPIYHLDLKPANILLDDKMVPKLADFGLSKLFGQEQTRVTESRTGTLYRKNGGICYKNYQ</sequence>
<evidence type="ECO:0000256" key="2">
    <source>
        <dbReference type="ARBA" id="ARBA00022527"/>
    </source>
</evidence>
<evidence type="ECO:0000256" key="1">
    <source>
        <dbReference type="ARBA" id="ARBA00012513"/>
    </source>
</evidence>
<dbReference type="SMART" id="SM00220">
    <property type="entry name" value="S_TKc"/>
    <property type="match status" value="1"/>
</dbReference>
<dbReference type="Proteomes" id="UP000324705">
    <property type="component" value="Chromosome 2B"/>
</dbReference>
<dbReference type="GO" id="GO:0005524">
    <property type="term" value="F:ATP binding"/>
    <property type="evidence" value="ECO:0007669"/>
    <property type="project" value="UniProtKB-UniRule"/>
</dbReference>
<dbReference type="InterPro" id="IPR017441">
    <property type="entry name" value="Protein_kinase_ATP_BS"/>
</dbReference>
<dbReference type="Gramene" id="TRITD2Bv1G243310.1">
    <property type="protein sequence ID" value="TRITD2Bv1G243310.1"/>
    <property type="gene ID" value="TRITD2Bv1G243310"/>
</dbReference>
<dbReference type="InterPro" id="IPR008271">
    <property type="entry name" value="Ser/Thr_kinase_AS"/>
</dbReference>
<evidence type="ECO:0000313" key="13">
    <source>
        <dbReference type="Proteomes" id="UP000324705"/>
    </source>
</evidence>
<evidence type="ECO:0000256" key="10">
    <source>
        <dbReference type="RuleBase" id="RU000304"/>
    </source>
</evidence>
<evidence type="ECO:0000259" key="11">
    <source>
        <dbReference type="PROSITE" id="PS50011"/>
    </source>
</evidence>
<evidence type="ECO:0000256" key="9">
    <source>
        <dbReference type="PROSITE-ProRule" id="PRU10141"/>
    </source>
</evidence>
<comment type="catalytic activity">
    <reaction evidence="8">
        <text>L-seryl-[protein] + ATP = O-phospho-L-seryl-[protein] + ADP + H(+)</text>
        <dbReference type="Rhea" id="RHEA:17989"/>
        <dbReference type="Rhea" id="RHEA-COMP:9863"/>
        <dbReference type="Rhea" id="RHEA-COMP:11604"/>
        <dbReference type="ChEBI" id="CHEBI:15378"/>
        <dbReference type="ChEBI" id="CHEBI:29999"/>
        <dbReference type="ChEBI" id="CHEBI:30616"/>
        <dbReference type="ChEBI" id="CHEBI:83421"/>
        <dbReference type="ChEBI" id="CHEBI:456216"/>
        <dbReference type="EC" id="2.7.11.1"/>
    </reaction>
</comment>
<dbReference type="FunFam" id="3.30.200.20:FF:000465">
    <property type="entry name" value="Cysteine-rich receptor-like protein kinase 6"/>
    <property type="match status" value="1"/>
</dbReference>
<dbReference type="AlphaFoldDB" id="A0A9R1Q189"/>
<dbReference type="Gene3D" id="1.10.510.10">
    <property type="entry name" value="Transferase(Phosphotransferase) domain 1"/>
    <property type="match status" value="1"/>
</dbReference>
<dbReference type="InterPro" id="IPR011009">
    <property type="entry name" value="Kinase-like_dom_sf"/>
</dbReference>
<proteinExistence type="inferred from homology"/>